<comment type="caution">
    <text evidence="3">The sequence shown here is derived from an EMBL/GenBank/DDBJ whole genome shotgun (WGS) entry which is preliminary data.</text>
</comment>
<dbReference type="RefSeq" id="WP_212017921.1">
    <property type="nucleotide sequence ID" value="NZ_JAAFYZ010000186.1"/>
</dbReference>
<feature type="domain" description="Alpha/beta hydrolase fold-3" evidence="2">
    <location>
        <begin position="79"/>
        <end position="284"/>
    </location>
</feature>
<keyword evidence="1 3" id="KW-0378">Hydrolase</keyword>
<accession>A0ABS5L234</accession>
<dbReference type="Gene3D" id="3.40.50.1820">
    <property type="entry name" value="alpha/beta hydrolase"/>
    <property type="match status" value="1"/>
</dbReference>
<sequence>MPLDPQIQAMRDRRVHAATPQLYTLSLAEARAADLAAIQAEERAPEPVHSVVDRVIPAPGRNIPVRVYRPGAEPVLPTLIYFFGGGWTLGSLDTCDGICRALANQAGVQVVSVGYRLAPEHRFPAGVEDCRDALRHIAAHPDDFGTEPAGLAVGGDSAGGNLAAVVSLLARDDSLGLAGQLLVYPNTDQLAADDSMRDNTDPWLFNHRSVSWYRQHYLADEADAANPLASPLRAADLTGLPPALVITAEYDPLRDQGEAYARRLAASGVQVELTRYEGMVHGFFAMSGAVDAAGHAIAQAASALRHWFALDAVSADRG</sequence>
<dbReference type="SUPFAM" id="SSF53474">
    <property type="entry name" value="alpha/beta-Hydrolases"/>
    <property type="match status" value="1"/>
</dbReference>
<evidence type="ECO:0000259" key="2">
    <source>
        <dbReference type="Pfam" id="PF07859"/>
    </source>
</evidence>
<dbReference type="Proteomes" id="UP000730482">
    <property type="component" value="Unassembled WGS sequence"/>
</dbReference>
<dbReference type="InterPro" id="IPR013094">
    <property type="entry name" value="AB_hydrolase_3"/>
</dbReference>
<dbReference type="PANTHER" id="PTHR48081:SF8">
    <property type="entry name" value="ALPHA_BETA HYDROLASE FOLD-3 DOMAIN-CONTAINING PROTEIN-RELATED"/>
    <property type="match status" value="1"/>
</dbReference>
<evidence type="ECO:0000256" key="1">
    <source>
        <dbReference type="ARBA" id="ARBA00022801"/>
    </source>
</evidence>
<keyword evidence="4" id="KW-1185">Reference proteome</keyword>
<dbReference type="Pfam" id="PF07859">
    <property type="entry name" value="Abhydrolase_3"/>
    <property type="match status" value="1"/>
</dbReference>
<dbReference type="EMBL" id="JAAFYZ010000186">
    <property type="protein sequence ID" value="MBS2552395.1"/>
    <property type="molecule type" value="Genomic_DNA"/>
</dbReference>
<proteinExistence type="predicted"/>
<dbReference type="GO" id="GO:0016787">
    <property type="term" value="F:hydrolase activity"/>
    <property type="evidence" value="ECO:0007669"/>
    <property type="project" value="UniProtKB-KW"/>
</dbReference>
<protein>
    <submittedName>
        <fullName evidence="3">Alpha/beta hydrolase fold domain-containing protein</fullName>
    </submittedName>
</protein>
<gene>
    <name evidence="3" type="ORF">KGQ19_36625</name>
</gene>
<name>A0ABS5L234_9ACTN</name>
<reference evidence="3 4" key="1">
    <citation type="submission" date="2020-02" db="EMBL/GenBank/DDBJ databases">
        <title>Acidophilic actinobacteria isolated from forest soil.</title>
        <authorList>
            <person name="Golinska P."/>
        </authorList>
    </citation>
    <scope>NUCLEOTIDE SEQUENCE [LARGE SCALE GENOMIC DNA]</scope>
    <source>
        <strain evidence="3 4">NL8</strain>
    </source>
</reference>
<dbReference type="InterPro" id="IPR029058">
    <property type="entry name" value="AB_hydrolase_fold"/>
</dbReference>
<organism evidence="3 4">
    <name type="scientific">Catenulispora pinistramenti</name>
    <dbReference type="NCBI Taxonomy" id="2705254"/>
    <lineage>
        <taxon>Bacteria</taxon>
        <taxon>Bacillati</taxon>
        <taxon>Actinomycetota</taxon>
        <taxon>Actinomycetes</taxon>
        <taxon>Catenulisporales</taxon>
        <taxon>Catenulisporaceae</taxon>
        <taxon>Catenulispora</taxon>
    </lineage>
</organism>
<evidence type="ECO:0000313" key="3">
    <source>
        <dbReference type="EMBL" id="MBS2552395.1"/>
    </source>
</evidence>
<dbReference type="InterPro" id="IPR050300">
    <property type="entry name" value="GDXG_lipolytic_enzyme"/>
</dbReference>
<evidence type="ECO:0000313" key="4">
    <source>
        <dbReference type="Proteomes" id="UP000730482"/>
    </source>
</evidence>
<dbReference type="PANTHER" id="PTHR48081">
    <property type="entry name" value="AB HYDROLASE SUPERFAMILY PROTEIN C4A8.06C"/>
    <property type="match status" value="1"/>
</dbReference>